<dbReference type="InterPro" id="IPR022791">
    <property type="entry name" value="L-PG_synthase/AglD"/>
</dbReference>
<proteinExistence type="inferred from homology"/>
<feature type="transmembrane region" description="Helical" evidence="6">
    <location>
        <begin position="80"/>
        <end position="100"/>
    </location>
</feature>
<dbReference type="GO" id="GO:0046677">
    <property type="term" value="P:response to antibiotic"/>
    <property type="evidence" value="ECO:0007669"/>
    <property type="project" value="UniProtKB-KW"/>
</dbReference>
<evidence type="ECO:0000313" key="8">
    <source>
        <dbReference type="Proteomes" id="UP001300383"/>
    </source>
</evidence>
<keyword evidence="2" id="KW-1003">Cell membrane</keyword>
<evidence type="ECO:0000256" key="5">
    <source>
        <dbReference type="ARBA" id="ARBA00023136"/>
    </source>
</evidence>
<dbReference type="PANTHER" id="PTHR37693">
    <property type="entry name" value="PHOSPHATIDYLGLYCEROL LYSYLTRANSFERASE"/>
    <property type="match status" value="1"/>
</dbReference>
<dbReference type="GO" id="GO:0005886">
    <property type="term" value="C:plasma membrane"/>
    <property type="evidence" value="ECO:0007669"/>
    <property type="project" value="UniProtKB-SubCell"/>
</dbReference>
<feature type="transmembrane region" description="Helical" evidence="6">
    <location>
        <begin position="46"/>
        <end position="68"/>
    </location>
</feature>
<feature type="transmembrane region" description="Helical" evidence="6">
    <location>
        <begin position="7"/>
        <end position="26"/>
    </location>
</feature>
<evidence type="ECO:0000256" key="6">
    <source>
        <dbReference type="RuleBase" id="RU363042"/>
    </source>
</evidence>
<feature type="transmembrane region" description="Helical" evidence="6">
    <location>
        <begin position="292"/>
        <end position="312"/>
    </location>
</feature>
<feature type="transmembrane region" description="Helical" evidence="6">
    <location>
        <begin position="230"/>
        <end position="251"/>
    </location>
</feature>
<evidence type="ECO:0000256" key="4">
    <source>
        <dbReference type="ARBA" id="ARBA00022989"/>
    </source>
</evidence>
<feature type="transmembrane region" description="Helical" evidence="6">
    <location>
        <begin position="155"/>
        <end position="176"/>
    </location>
</feature>
<dbReference type="PANTHER" id="PTHR37693:SF1">
    <property type="entry name" value="INTEGRAL MEMBRANE PROTEIN"/>
    <property type="match status" value="1"/>
</dbReference>
<dbReference type="NCBIfam" id="TIGR00374">
    <property type="entry name" value="flippase-like domain"/>
    <property type="match status" value="1"/>
</dbReference>
<feature type="transmembrane region" description="Helical" evidence="6">
    <location>
        <begin position="120"/>
        <end position="143"/>
    </location>
</feature>
<evidence type="ECO:0000256" key="3">
    <source>
        <dbReference type="ARBA" id="ARBA00022692"/>
    </source>
</evidence>
<keyword evidence="5 6" id="KW-0472">Membrane</keyword>
<keyword evidence="6" id="KW-0808">Transferase</keyword>
<evidence type="ECO:0000256" key="1">
    <source>
        <dbReference type="ARBA" id="ARBA00004651"/>
    </source>
</evidence>
<gene>
    <name evidence="6" type="primary">mprF</name>
    <name evidence="7" type="ORF">QJ036_02790</name>
</gene>
<protein>
    <recommendedName>
        <fullName evidence="6">Phosphatidylglycerol lysyltransferase</fullName>
        <ecNumber evidence="6">2.3.2.3</ecNumber>
    </recommendedName>
    <alternativeName>
        <fullName evidence="6">Lysylphosphatidylglycerol synthase</fullName>
    </alternativeName>
</protein>
<evidence type="ECO:0000313" key="7">
    <source>
        <dbReference type="EMBL" id="MDI9241404.1"/>
    </source>
</evidence>
<accession>A0AAP4EWE9</accession>
<name>A0AAP4EWE9_9FIRM</name>
<sequence length="343" mass="38982">MGNKKKQILNLIFLLTVFTLTVWAVFKGQDLELIFSYIETADPLYLVFGIICVVTFIFGESVIICYLLRVIGHKVRPMRCYLYSFIGFFFSCITPSATGGQPAQIIYMKKDDIPVPESTLVLMIVTITYKLVLVVLGVLVLILRPVRVMEFLSPVMFWMYLGLALNVFCVTLMMILVFHPRLAKWLMVKGLKLLERLHLLKQKEKRLKKLEASMDRYHQAADFFWSHKMVVFNAFLITVIQRLLLFFVTYLTYRAFGLSEESVVTIVCLQGMISLAVDMLPLPGGMGISEKLFISIFTPVFGAGLLLPAMIISRGISYYSQLTISAVMTGAAHMIIGNKRRQP</sequence>
<feature type="transmembrane region" description="Helical" evidence="6">
    <location>
        <begin position="263"/>
        <end position="280"/>
    </location>
</feature>
<dbReference type="EC" id="2.3.2.3" evidence="6"/>
<dbReference type="GO" id="GO:0006629">
    <property type="term" value="P:lipid metabolic process"/>
    <property type="evidence" value="ECO:0007669"/>
    <property type="project" value="UniProtKB-KW"/>
</dbReference>
<keyword evidence="8" id="KW-1185">Reference proteome</keyword>
<reference evidence="7 8" key="1">
    <citation type="submission" date="2023-05" db="EMBL/GenBank/DDBJ databases">
        <title>[ruminococcus] sp. nov., isolated from a pig farm feces dump.</title>
        <authorList>
            <person name="Chang Y.-H."/>
        </authorList>
    </citation>
    <scope>NUCLEOTIDE SEQUENCE [LARGE SCALE GENOMIC DNA]</scope>
    <source>
        <strain evidence="7 8">YH-rum2234</strain>
    </source>
</reference>
<dbReference type="RefSeq" id="WP_283229914.1">
    <property type="nucleotide sequence ID" value="NZ_JASGBQ010000002.1"/>
</dbReference>
<evidence type="ECO:0000256" key="2">
    <source>
        <dbReference type="ARBA" id="ARBA00022475"/>
    </source>
</evidence>
<dbReference type="Proteomes" id="UP001300383">
    <property type="component" value="Unassembled WGS sequence"/>
</dbReference>
<organism evidence="7 8">
    <name type="scientific">Fusibacillus kribbianus</name>
    <dbReference type="NCBI Taxonomy" id="3044208"/>
    <lineage>
        <taxon>Bacteria</taxon>
        <taxon>Bacillati</taxon>
        <taxon>Bacillota</taxon>
        <taxon>Clostridia</taxon>
        <taxon>Lachnospirales</taxon>
        <taxon>Lachnospiraceae</taxon>
        <taxon>Fusibacillus</taxon>
    </lineage>
</organism>
<keyword evidence="6" id="KW-0046">Antibiotic resistance</keyword>
<dbReference type="GO" id="GO:0050071">
    <property type="term" value="F:phosphatidylglycerol lysyltransferase activity"/>
    <property type="evidence" value="ECO:0007669"/>
    <property type="project" value="UniProtKB-EC"/>
</dbReference>
<dbReference type="Pfam" id="PF03706">
    <property type="entry name" value="LPG_synthase_TM"/>
    <property type="match status" value="1"/>
</dbReference>
<comment type="catalytic activity">
    <reaction evidence="6">
        <text>L-lysyl-tRNA(Lys) + a 1,2-diacyl-sn-glycero-3-phospho-(1'-sn-glycerol) = a 1,2-diacyl-sn-glycero-3-phospho-1'-(3'-O-L-lysyl)-sn-glycerol + tRNA(Lys)</text>
        <dbReference type="Rhea" id="RHEA:10668"/>
        <dbReference type="Rhea" id="RHEA-COMP:9696"/>
        <dbReference type="Rhea" id="RHEA-COMP:9697"/>
        <dbReference type="ChEBI" id="CHEBI:64716"/>
        <dbReference type="ChEBI" id="CHEBI:75792"/>
        <dbReference type="ChEBI" id="CHEBI:78442"/>
        <dbReference type="ChEBI" id="CHEBI:78529"/>
        <dbReference type="EC" id="2.3.2.3"/>
    </reaction>
</comment>
<dbReference type="EMBL" id="JASGBQ010000002">
    <property type="protein sequence ID" value="MDI9241404.1"/>
    <property type="molecule type" value="Genomic_DNA"/>
</dbReference>
<comment type="similarity">
    <text evidence="6">Belongs to the LPG synthase family.</text>
</comment>
<comment type="subcellular location">
    <subcellularLocation>
        <location evidence="1 6">Cell membrane</location>
        <topology evidence="1 6">Multi-pass membrane protein</topology>
    </subcellularLocation>
</comment>
<comment type="function">
    <text evidence="6">Catalyzes the transfer of a lysyl group from L-lysyl-tRNA(Lys) to membrane-bound phosphatidylglycerol (PG), which produces lysylphosphatidylglycerol (LPG), a major component of the bacterial membrane with a positive net charge. LPG synthesis contributes to bacterial virulence as it is involved in the resistance mechanism against cationic antimicrobial peptides (CAMP) produces by the host's immune system (defensins, cathelicidins) and by the competing microorganisms.</text>
</comment>
<keyword evidence="4 6" id="KW-1133">Transmembrane helix</keyword>
<dbReference type="AlphaFoldDB" id="A0AAP4EWE9"/>
<keyword evidence="3 6" id="KW-0812">Transmembrane</keyword>
<keyword evidence="6" id="KW-0443">Lipid metabolism</keyword>
<comment type="caution">
    <text evidence="7">The sequence shown here is derived from an EMBL/GenBank/DDBJ whole genome shotgun (WGS) entry which is preliminary data.</text>
</comment>